<dbReference type="PANTHER" id="PTHR24260:SF136">
    <property type="entry name" value="GH08193P-RELATED"/>
    <property type="match status" value="1"/>
</dbReference>
<sequence length="266" mass="29911">MLSLALLVLCSLAGIQNANSEPSYQVFLYKRSTPGGLLDRKCFGNIIQSHVILTAASCLLSGNRSSSSRDLLNPADVAVSVKGKDFEDLIYFVSEITVYPQFNKSTLDHDIALLVLNAQLPLADREDLEWILLADFDVTREFAVENGVSPFDADIEVYPGYGITQESNLIGIVTPDTRNGLQNRILSISPYLNWIYGILQEAELSDMQSESYSISLPYRQKKSTDQMNENIETEAGYYHNSSDKIKNNISFWTLIFIFNLKYFFLS</sequence>
<accession>B3MPQ0</accession>
<dbReference type="InParanoid" id="B3MPQ0"/>
<feature type="domain" description="Peptidase S1" evidence="2">
    <location>
        <begin position="19"/>
        <end position="122"/>
    </location>
</feature>
<feature type="chain" id="PRO_5006454885" description="Peptidase S1 domain-containing protein" evidence="1">
    <location>
        <begin position="21"/>
        <end position="266"/>
    </location>
</feature>
<proteinExistence type="predicted"/>
<dbReference type="Gene3D" id="2.40.10.10">
    <property type="entry name" value="Trypsin-like serine proteases"/>
    <property type="match status" value="1"/>
</dbReference>
<keyword evidence="4" id="KW-1185">Reference proteome</keyword>
<keyword evidence="1" id="KW-0732">Signal</keyword>
<dbReference type="EMBL" id="CH902620">
    <property type="protein sequence ID" value="EDV32298.2"/>
    <property type="molecule type" value="Genomic_DNA"/>
</dbReference>
<dbReference type="GO" id="GO:0004252">
    <property type="term" value="F:serine-type endopeptidase activity"/>
    <property type="evidence" value="ECO:0007669"/>
    <property type="project" value="InterPro"/>
</dbReference>
<evidence type="ECO:0000313" key="4">
    <source>
        <dbReference type="Proteomes" id="UP000007801"/>
    </source>
</evidence>
<dbReference type="PANTHER" id="PTHR24260">
    <property type="match status" value="1"/>
</dbReference>
<dbReference type="eggNOG" id="ENOG502RTM2">
    <property type="taxonomic scope" value="Eukaryota"/>
</dbReference>
<feature type="signal peptide" evidence="1">
    <location>
        <begin position="1"/>
        <end position="20"/>
    </location>
</feature>
<dbReference type="InterPro" id="IPR001254">
    <property type="entry name" value="Trypsin_dom"/>
</dbReference>
<dbReference type="InterPro" id="IPR051333">
    <property type="entry name" value="CLIP_Serine_Protease"/>
</dbReference>
<dbReference type="InterPro" id="IPR043504">
    <property type="entry name" value="Peptidase_S1_PA_chymotrypsin"/>
</dbReference>
<evidence type="ECO:0000256" key="1">
    <source>
        <dbReference type="SAM" id="SignalP"/>
    </source>
</evidence>
<dbReference type="FunCoup" id="B3MPQ0">
    <property type="interactions" value="1"/>
</dbReference>
<organism evidence="3 4">
    <name type="scientific">Drosophila ananassae</name>
    <name type="common">Fruit fly</name>
    <dbReference type="NCBI Taxonomy" id="7217"/>
    <lineage>
        <taxon>Eukaryota</taxon>
        <taxon>Metazoa</taxon>
        <taxon>Ecdysozoa</taxon>
        <taxon>Arthropoda</taxon>
        <taxon>Hexapoda</taxon>
        <taxon>Insecta</taxon>
        <taxon>Pterygota</taxon>
        <taxon>Neoptera</taxon>
        <taxon>Endopterygota</taxon>
        <taxon>Diptera</taxon>
        <taxon>Brachycera</taxon>
        <taxon>Muscomorpha</taxon>
        <taxon>Ephydroidea</taxon>
        <taxon>Drosophilidae</taxon>
        <taxon>Drosophila</taxon>
        <taxon>Sophophora</taxon>
    </lineage>
</organism>
<keyword evidence="3" id="KW-0378">Hydrolase</keyword>
<dbReference type="AlphaFoldDB" id="B3MPQ0"/>
<dbReference type="HOGENOM" id="CLU_977510_0_0_1"/>
<evidence type="ECO:0000313" key="3">
    <source>
        <dbReference type="EMBL" id="EDV32298.2"/>
    </source>
</evidence>
<dbReference type="InterPro" id="IPR009003">
    <property type="entry name" value="Peptidase_S1_PA"/>
</dbReference>
<dbReference type="SUPFAM" id="SSF50494">
    <property type="entry name" value="Trypsin-like serine proteases"/>
    <property type="match status" value="1"/>
</dbReference>
<reference evidence="3 4" key="1">
    <citation type="journal article" date="2007" name="Nature">
        <title>Evolution of genes and genomes on the Drosophila phylogeny.</title>
        <authorList>
            <consortium name="Drosophila 12 Genomes Consortium"/>
            <person name="Clark A.G."/>
            <person name="Eisen M.B."/>
            <person name="Smith D.R."/>
            <person name="Bergman C.M."/>
            <person name="Oliver B."/>
            <person name="Markow T.A."/>
            <person name="Kaufman T.C."/>
            <person name="Kellis M."/>
            <person name="Gelbart W."/>
            <person name="Iyer V.N."/>
            <person name="Pollard D.A."/>
            <person name="Sackton T.B."/>
            <person name="Larracuente A.M."/>
            <person name="Singh N.D."/>
            <person name="Abad J.P."/>
            <person name="Abt D.N."/>
            <person name="Adryan B."/>
            <person name="Aguade M."/>
            <person name="Akashi H."/>
            <person name="Anderson W.W."/>
            <person name="Aquadro C.F."/>
            <person name="Ardell D.H."/>
            <person name="Arguello R."/>
            <person name="Artieri C.G."/>
            <person name="Barbash D.A."/>
            <person name="Barker D."/>
            <person name="Barsanti P."/>
            <person name="Batterham P."/>
            <person name="Batzoglou S."/>
            <person name="Begun D."/>
            <person name="Bhutkar A."/>
            <person name="Blanco E."/>
            <person name="Bosak S.A."/>
            <person name="Bradley R.K."/>
            <person name="Brand A.D."/>
            <person name="Brent M.R."/>
            <person name="Brooks A.N."/>
            <person name="Brown R.H."/>
            <person name="Butlin R.K."/>
            <person name="Caggese C."/>
            <person name="Calvi B.R."/>
            <person name="Bernardo de Carvalho A."/>
            <person name="Caspi A."/>
            <person name="Castrezana S."/>
            <person name="Celniker S.E."/>
            <person name="Chang J.L."/>
            <person name="Chapple C."/>
            <person name="Chatterji S."/>
            <person name="Chinwalla A."/>
            <person name="Civetta A."/>
            <person name="Clifton S.W."/>
            <person name="Comeron J.M."/>
            <person name="Costello J.C."/>
            <person name="Coyne J.A."/>
            <person name="Daub J."/>
            <person name="David R.G."/>
            <person name="Delcher A.L."/>
            <person name="Delehaunty K."/>
            <person name="Do C.B."/>
            <person name="Ebling H."/>
            <person name="Edwards K."/>
            <person name="Eickbush T."/>
            <person name="Evans J.D."/>
            <person name="Filipski A."/>
            <person name="Findeiss S."/>
            <person name="Freyhult E."/>
            <person name="Fulton L."/>
            <person name="Fulton R."/>
            <person name="Garcia A.C."/>
            <person name="Gardiner A."/>
            <person name="Garfield D.A."/>
            <person name="Garvin B.E."/>
            <person name="Gibson G."/>
            <person name="Gilbert D."/>
            <person name="Gnerre S."/>
            <person name="Godfrey J."/>
            <person name="Good R."/>
            <person name="Gotea V."/>
            <person name="Gravely B."/>
            <person name="Greenberg A.J."/>
            <person name="Griffiths-Jones S."/>
            <person name="Gross S."/>
            <person name="Guigo R."/>
            <person name="Gustafson E.A."/>
            <person name="Haerty W."/>
            <person name="Hahn M.W."/>
            <person name="Halligan D.L."/>
            <person name="Halpern A.L."/>
            <person name="Halter G.M."/>
            <person name="Han M.V."/>
            <person name="Heger A."/>
            <person name="Hillier L."/>
            <person name="Hinrichs A.S."/>
            <person name="Holmes I."/>
            <person name="Hoskins R.A."/>
            <person name="Hubisz M.J."/>
            <person name="Hultmark D."/>
            <person name="Huntley M.A."/>
            <person name="Jaffe D.B."/>
            <person name="Jagadeeshan S."/>
            <person name="Jeck W.R."/>
            <person name="Johnson J."/>
            <person name="Jones C.D."/>
            <person name="Jordan W.C."/>
            <person name="Karpen G.H."/>
            <person name="Kataoka E."/>
            <person name="Keightley P.D."/>
            <person name="Kheradpour P."/>
            <person name="Kirkness E.F."/>
            <person name="Koerich L.B."/>
            <person name="Kristiansen K."/>
            <person name="Kudrna D."/>
            <person name="Kulathinal R.J."/>
            <person name="Kumar S."/>
            <person name="Kwok R."/>
            <person name="Lander E."/>
            <person name="Langley C.H."/>
            <person name="Lapoint R."/>
            <person name="Lazzaro B.P."/>
            <person name="Lee S.J."/>
            <person name="Levesque L."/>
            <person name="Li R."/>
            <person name="Lin C.F."/>
            <person name="Lin M.F."/>
            <person name="Lindblad-Toh K."/>
            <person name="Llopart A."/>
            <person name="Long M."/>
            <person name="Low L."/>
            <person name="Lozovsky E."/>
            <person name="Lu J."/>
            <person name="Luo M."/>
            <person name="Machado C.A."/>
            <person name="Makalowski W."/>
            <person name="Marzo M."/>
            <person name="Matsuda M."/>
            <person name="Matzkin L."/>
            <person name="McAllister B."/>
            <person name="McBride C.S."/>
            <person name="McKernan B."/>
            <person name="McKernan K."/>
            <person name="Mendez-Lago M."/>
            <person name="Minx P."/>
            <person name="Mollenhauer M.U."/>
            <person name="Montooth K."/>
            <person name="Mount S.M."/>
            <person name="Mu X."/>
            <person name="Myers E."/>
            <person name="Negre B."/>
            <person name="Newfeld S."/>
            <person name="Nielsen R."/>
            <person name="Noor M.A."/>
            <person name="O'Grady P."/>
            <person name="Pachter L."/>
            <person name="Papaceit M."/>
            <person name="Parisi M.J."/>
            <person name="Parisi M."/>
            <person name="Parts L."/>
            <person name="Pedersen J.S."/>
            <person name="Pesole G."/>
            <person name="Phillippy A.M."/>
            <person name="Ponting C.P."/>
            <person name="Pop M."/>
            <person name="Porcelli D."/>
            <person name="Powell J.R."/>
            <person name="Prohaska S."/>
            <person name="Pruitt K."/>
            <person name="Puig M."/>
            <person name="Quesneville H."/>
            <person name="Ram K.R."/>
            <person name="Rand D."/>
            <person name="Rasmussen M.D."/>
            <person name="Reed L.K."/>
            <person name="Reenan R."/>
            <person name="Reily A."/>
            <person name="Remington K.A."/>
            <person name="Rieger T.T."/>
            <person name="Ritchie M.G."/>
            <person name="Robin C."/>
            <person name="Rogers Y.H."/>
            <person name="Rohde C."/>
            <person name="Rozas J."/>
            <person name="Rubenfield M.J."/>
            <person name="Ruiz A."/>
            <person name="Russo S."/>
            <person name="Salzberg S.L."/>
            <person name="Sanchez-Gracia A."/>
            <person name="Saranga D.J."/>
            <person name="Sato H."/>
            <person name="Schaeffer S.W."/>
            <person name="Schatz M.C."/>
            <person name="Schlenke T."/>
            <person name="Schwartz R."/>
            <person name="Segarra C."/>
            <person name="Singh R.S."/>
            <person name="Sirot L."/>
            <person name="Sirota M."/>
            <person name="Sisneros N.B."/>
            <person name="Smith C.D."/>
            <person name="Smith T.F."/>
            <person name="Spieth J."/>
            <person name="Stage D.E."/>
            <person name="Stark A."/>
            <person name="Stephan W."/>
            <person name="Strausberg R.L."/>
            <person name="Strempel S."/>
            <person name="Sturgill D."/>
            <person name="Sutton G."/>
            <person name="Sutton G.G."/>
            <person name="Tao W."/>
            <person name="Teichmann S."/>
            <person name="Tobari Y.N."/>
            <person name="Tomimura Y."/>
            <person name="Tsolas J.M."/>
            <person name="Valente V.L."/>
            <person name="Venter E."/>
            <person name="Venter J.C."/>
            <person name="Vicario S."/>
            <person name="Vieira F.G."/>
            <person name="Vilella A.J."/>
            <person name="Villasante A."/>
            <person name="Walenz B."/>
            <person name="Wang J."/>
            <person name="Wasserman M."/>
            <person name="Watts T."/>
            <person name="Wilson D."/>
            <person name="Wilson R.K."/>
            <person name="Wing R.A."/>
            <person name="Wolfner M.F."/>
            <person name="Wong A."/>
            <person name="Wong G.K."/>
            <person name="Wu C.I."/>
            <person name="Wu G."/>
            <person name="Yamamoto D."/>
            <person name="Yang H.P."/>
            <person name="Yang S.P."/>
            <person name="Yorke J.A."/>
            <person name="Yoshida K."/>
            <person name="Zdobnov E."/>
            <person name="Zhang P."/>
            <person name="Zhang Y."/>
            <person name="Zimin A.V."/>
            <person name="Baldwin J."/>
            <person name="Abdouelleil A."/>
            <person name="Abdulkadir J."/>
            <person name="Abebe A."/>
            <person name="Abera B."/>
            <person name="Abreu J."/>
            <person name="Acer S.C."/>
            <person name="Aftuck L."/>
            <person name="Alexander A."/>
            <person name="An P."/>
            <person name="Anderson E."/>
            <person name="Anderson S."/>
            <person name="Arachi H."/>
            <person name="Azer M."/>
            <person name="Bachantsang P."/>
            <person name="Barry A."/>
            <person name="Bayul T."/>
            <person name="Berlin A."/>
            <person name="Bessette D."/>
            <person name="Bloom T."/>
            <person name="Blye J."/>
            <person name="Boguslavskiy L."/>
            <person name="Bonnet C."/>
            <person name="Boukhgalter B."/>
            <person name="Bourzgui I."/>
            <person name="Brown A."/>
            <person name="Cahill P."/>
            <person name="Channer S."/>
            <person name="Cheshatsang Y."/>
            <person name="Chuda L."/>
            <person name="Citroen M."/>
            <person name="Collymore A."/>
            <person name="Cooke P."/>
            <person name="Costello M."/>
            <person name="D'Aco K."/>
            <person name="Daza R."/>
            <person name="De Haan G."/>
            <person name="DeGray S."/>
            <person name="DeMaso C."/>
            <person name="Dhargay N."/>
            <person name="Dooley K."/>
            <person name="Dooley E."/>
            <person name="Doricent M."/>
            <person name="Dorje P."/>
            <person name="Dorjee K."/>
            <person name="Dupes A."/>
            <person name="Elong R."/>
            <person name="Falk J."/>
            <person name="Farina A."/>
            <person name="Faro S."/>
            <person name="Ferguson D."/>
            <person name="Fisher S."/>
            <person name="Foley C.D."/>
            <person name="Franke A."/>
            <person name="Friedrich D."/>
            <person name="Gadbois L."/>
            <person name="Gearin G."/>
            <person name="Gearin C.R."/>
            <person name="Giannoukos G."/>
            <person name="Goode T."/>
            <person name="Graham J."/>
            <person name="Grandbois E."/>
            <person name="Grewal S."/>
            <person name="Gyaltsen K."/>
            <person name="Hafez N."/>
            <person name="Hagos B."/>
            <person name="Hall J."/>
            <person name="Henson C."/>
            <person name="Hollinger A."/>
            <person name="Honan T."/>
            <person name="Huard M.D."/>
            <person name="Hughes L."/>
            <person name="Hurhula B."/>
            <person name="Husby M.E."/>
            <person name="Kamat A."/>
            <person name="Kanga B."/>
            <person name="Kashin S."/>
            <person name="Khazanovich D."/>
            <person name="Kisner P."/>
            <person name="Lance K."/>
            <person name="Lara M."/>
            <person name="Lee W."/>
            <person name="Lennon N."/>
            <person name="Letendre F."/>
            <person name="LeVine R."/>
            <person name="Lipovsky A."/>
            <person name="Liu X."/>
            <person name="Liu J."/>
            <person name="Liu S."/>
            <person name="Lokyitsang T."/>
            <person name="Lokyitsang Y."/>
            <person name="Lubonja R."/>
            <person name="Lui A."/>
            <person name="MacDonald P."/>
            <person name="Magnisalis V."/>
            <person name="Maru K."/>
            <person name="Matthews C."/>
            <person name="McCusker W."/>
            <person name="McDonough S."/>
            <person name="Mehta T."/>
            <person name="Meldrim J."/>
            <person name="Meneus L."/>
            <person name="Mihai O."/>
            <person name="Mihalev A."/>
            <person name="Mihova T."/>
            <person name="Mittelman R."/>
            <person name="Mlenga V."/>
            <person name="Montmayeur A."/>
            <person name="Mulrain L."/>
            <person name="Navidi A."/>
            <person name="Naylor J."/>
            <person name="Negash T."/>
            <person name="Nguyen T."/>
            <person name="Nguyen N."/>
            <person name="Nicol R."/>
            <person name="Norbu C."/>
            <person name="Norbu N."/>
            <person name="Novod N."/>
            <person name="O'Neill B."/>
            <person name="Osman S."/>
            <person name="Markiewicz E."/>
            <person name="Oyono O.L."/>
            <person name="Patti C."/>
            <person name="Phunkhang P."/>
            <person name="Pierre F."/>
            <person name="Priest M."/>
            <person name="Raghuraman S."/>
            <person name="Rege F."/>
            <person name="Reyes R."/>
            <person name="Rise C."/>
            <person name="Rogov P."/>
            <person name="Ross K."/>
            <person name="Ryan E."/>
            <person name="Settipalli S."/>
            <person name="Shea T."/>
            <person name="Sherpa N."/>
            <person name="Shi L."/>
            <person name="Shih D."/>
            <person name="Sparrow T."/>
            <person name="Spaulding J."/>
            <person name="Stalker J."/>
            <person name="Stange-Thomann N."/>
            <person name="Stavropoulos S."/>
            <person name="Stone C."/>
            <person name="Strader C."/>
            <person name="Tesfaye S."/>
            <person name="Thomson T."/>
            <person name="Thoulutsang Y."/>
            <person name="Thoulutsang D."/>
            <person name="Topham K."/>
            <person name="Topping I."/>
            <person name="Tsamla T."/>
            <person name="Vassiliev H."/>
            <person name="Vo A."/>
            <person name="Wangchuk T."/>
            <person name="Wangdi T."/>
            <person name="Weiand M."/>
            <person name="Wilkinson J."/>
            <person name="Wilson A."/>
            <person name="Yadav S."/>
            <person name="Young G."/>
            <person name="Yu Q."/>
            <person name="Zembek L."/>
            <person name="Zhong D."/>
            <person name="Zimmer A."/>
            <person name="Zwirko Z."/>
            <person name="Jaffe D.B."/>
            <person name="Alvarez P."/>
            <person name="Brockman W."/>
            <person name="Butler J."/>
            <person name="Chin C."/>
            <person name="Gnerre S."/>
            <person name="Grabherr M."/>
            <person name="Kleber M."/>
            <person name="Mauceli E."/>
            <person name="MacCallum I."/>
        </authorList>
    </citation>
    <scope>NUCLEOTIDE SEQUENCE [LARGE SCALE GENOMIC DNA]</scope>
    <source>
        <strain evidence="4">Tucson 14024-0371.13</strain>
    </source>
</reference>
<gene>
    <name evidence="3" type="primary">Dana\GF14120</name>
    <name evidence="3" type="synonym">dana_GLEANR_14880</name>
    <name evidence="3" type="ORF">GF14120</name>
</gene>
<dbReference type="OrthoDB" id="10059102at2759"/>
<evidence type="ECO:0000259" key="2">
    <source>
        <dbReference type="Pfam" id="PF00089"/>
    </source>
</evidence>
<dbReference type="Proteomes" id="UP000007801">
    <property type="component" value="Unassembled WGS sequence"/>
</dbReference>
<name>B3MPQ0_DROAN</name>
<protein>
    <recommendedName>
        <fullName evidence="2">Peptidase S1 domain-containing protein</fullName>
    </recommendedName>
</protein>
<dbReference type="Pfam" id="PF00089">
    <property type="entry name" value="Trypsin"/>
    <property type="match status" value="1"/>
</dbReference>
<dbReference type="GO" id="GO:0006508">
    <property type="term" value="P:proteolysis"/>
    <property type="evidence" value="ECO:0007669"/>
    <property type="project" value="InterPro"/>
</dbReference>